<dbReference type="InterPro" id="IPR004163">
    <property type="entry name" value="CoA_transf_BS"/>
</dbReference>
<dbReference type="Pfam" id="PF01144">
    <property type="entry name" value="CoA_trans"/>
    <property type="match status" value="1"/>
</dbReference>
<dbReference type="SMART" id="SM00882">
    <property type="entry name" value="CoA_trans"/>
    <property type="match status" value="1"/>
</dbReference>
<evidence type="ECO:0000313" key="3">
    <source>
        <dbReference type="EMBL" id="MPM32582.1"/>
    </source>
</evidence>
<reference evidence="3" key="1">
    <citation type="submission" date="2019-08" db="EMBL/GenBank/DDBJ databases">
        <authorList>
            <person name="Kucharzyk K."/>
            <person name="Murdoch R.W."/>
            <person name="Higgins S."/>
            <person name="Loffler F."/>
        </authorList>
    </citation>
    <scope>NUCLEOTIDE SEQUENCE</scope>
</reference>
<dbReference type="Gene3D" id="3.40.1080.10">
    <property type="entry name" value="Glutaconate Coenzyme A-transferase"/>
    <property type="match status" value="1"/>
</dbReference>
<dbReference type="SUPFAM" id="SSF100950">
    <property type="entry name" value="NagB/RpiA/CoA transferase-like"/>
    <property type="match status" value="1"/>
</dbReference>
<accession>A0A644YVT2</accession>
<dbReference type="AlphaFoldDB" id="A0A644YVT2"/>
<keyword evidence="2 3" id="KW-0808">Transferase</keyword>
<dbReference type="NCBIfam" id="TIGR02429">
    <property type="entry name" value="pcaI_scoA_fam"/>
    <property type="match status" value="1"/>
</dbReference>
<dbReference type="InterPro" id="IPR004165">
    <property type="entry name" value="CoA_trans_fam_I"/>
</dbReference>
<dbReference type="InterPro" id="IPR037171">
    <property type="entry name" value="NagB/RpiA_transferase-like"/>
</dbReference>
<name>A0A644YVT2_9ZZZZ</name>
<dbReference type="InterPro" id="IPR012792">
    <property type="entry name" value="3-oxoacid_CoA-transf_A"/>
</dbReference>
<evidence type="ECO:0000256" key="2">
    <source>
        <dbReference type="ARBA" id="ARBA00022679"/>
    </source>
</evidence>
<dbReference type="PANTHER" id="PTHR13707:SF60">
    <property type="entry name" value="ACETATE COA-TRANSFERASE SUBUNIT ALPHA"/>
    <property type="match status" value="1"/>
</dbReference>
<dbReference type="PANTHER" id="PTHR13707">
    <property type="entry name" value="KETOACID-COENZYME A TRANSFERASE"/>
    <property type="match status" value="1"/>
</dbReference>
<evidence type="ECO:0000256" key="1">
    <source>
        <dbReference type="ARBA" id="ARBA00005612"/>
    </source>
</evidence>
<dbReference type="EC" id="2.8.3.9" evidence="3"/>
<protein>
    <submittedName>
        <fullName evidence="3">Butyrate--acetoacetate CoA-transferase subunit A</fullName>
        <ecNumber evidence="3">2.8.3.9</ecNumber>
    </submittedName>
</protein>
<organism evidence="3">
    <name type="scientific">bioreactor metagenome</name>
    <dbReference type="NCBI Taxonomy" id="1076179"/>
    <lineage>
        <taxon>unclassified sequences</taxon>
        <taxon>metagenomes</taxon>
        <taxon>ecological metagenomes</taxon>
    </lineage>
</organism>
<comment type="similarity">
    <text evidence="1">Belongs to the 3-oxoacid CoA-transferase subunit A family.</text>
</comment>
<dbReference type="PROSITE" id="PS01273">
    <property type="entry name" value="COA_TRANSF_1"/>
    <property type="match status" value="1"/>
</dbReference>
<dbReference type="GO" id="GO:0047371">
    <property type="term" value="F:butyrate-acetoacetate CoA-transferase activity"/>
    <property type="evidence" value="ECO:0007669"/>
    <property type="project" value="UniProtKB-EC"/>
</dbReference>
<gene>
    <name evidence="3" type="primary">ctfA_2</name>
    <name evidence="3" type="ORF">SDC9_79146</name>
</gene>
<proteinExistence type="inferred from homology"/>
<dbReference type="EMBL" id="VSSQ01006403">
    <property type="protein sequence ID" value="MPM32582.1"/>
    <property type="molecule type" value="Genomic_DNA"/>
</dbReference>
<comment type="caution">
    <text evidence="3">The sequence shown here is derived from an EMBL/GenBank/DDBJ whole genome shotgun (WGS) entry which is preliminary data.</text>
</comment>
<sequence length="215" mass="23010">MKKLISYRAAATKIKDGMTVMVGGFLGHGAPDTLIDELVRTGVKDLTLIVNDSGYPDKGCGKLVSNHRVKKLIVSHIGTNPDSGKKMNSGEMDIEFSPQGTLAERIRCGGAGLGGVLTPVGLGTVIEEGKEVIRVEGKDYLLEKPIKADVAIIRASISDEWGNLIYKGTMKNFNPLMAMAAETVIAEADEIVPTGSLSPEAVHTPHIFVDFIIQH</sequence>